<proteinExistence type="inferred from homology"/>
<dbReference type="OrthoDB" id="21254at2759"/>
<dbReference type="PANTHER" id="PTHR11842:SF10">
    <property type="entry name" value="MITOTIC SPINDLE ASSEMBLY CHECKPOINT PROTEIN MAD2B"/>
    <property type="match status" value="1"/>
</dbReference>
<organism evidence="3 4">
    <name type="scientific">Elsinoe australis</name>
    <dbReference type="NCBI Taxonomy" id="40998"/>
    <lineage>
        <taxon>Eukaryota</taxon>
        <taxon>Fungi</taxon>
        <taxon>Dikarya</taxon>
        <taxon>Ascomycota</taxon>
        <taxon>Pezizomycotina</taxon>
        <taxon>Dothideomycetes</taxon>
        <taxon>Dothideomycetidae</taxon>
        <taxon>Myriangiales</taxon>
        <taxon>Elsinoaceae</taxon>
        <taxon>Elsinoe</taxon>
    </lineage>
</organism>
<dbReference type="PANTHER" id="PTHR11842">
    <property type="entry name" value="MITOTIC SPINDLE ASSEMBLY CHECKPOINT PROTEIN MAD2"/>
    <property type="match status" value="1"/>
</dbReference>
<evidence type="ECO:0000256" key="1">
    <source>
        <dbReference type="ARBA" id="ARBA00010348"/>
    </source>
</evidence>
<protein>
    <recommendedName>
        <fullName evidence="2">HORMA domain-containing protein</fullName>
    </recommendedName>
</protein>
<dbReference type="EMBL" id="NHZQ01000010">
    <property type="protein sequence ID" value="PSK59157.1"/>
    <property type="molecule type" value="Genomic_DNA"/>
</dbReference>
<dbReference type="Gene3D" id="3.30.900.10">
    <property type="entry name" value="HORMA domain"/>
    <property type="match status" value="1"/>
</dbReference>
<dbReference type="SUPFAM" id="SSF56019">
    <property type="entry name" value="The spindle assembly checkpoint protein mad2"/>
    <property type="match status" value="1"/>
</dbReference>
<dbReference type="Proteomes" id="UP000243723">
    <property type="component" value="Unassembled WGS sequence"/>
</dbReference>
<keyword evidence="4" id="KW-1185">Reference proteome</keyword>
<gene>
    <name evidence="3" type="ORF">B9Z65_3481</name>
</gene>
<sequence>MTDAVTYRDLIEAFTTFLTVSIHTIIYERNIYPASSFISARKYNYSVRQNRHPRVCKWITDAVSAVEVELLKCSVDRVAVVIYDQQDRPLERFMFDVARFPVVPTSEQNTPLKRTDEKGEKVAVLPMVDLEEQCRGTMSRLSGCGSRLNPVPEGCTFTIAVELKGETDPPVGHPQAWIPAQPGLQKRIRKDEDGMHEDLGDELGGVKTTTVRSVAAGDLMFEVWIEEGKTKFEERHTSSNGTDHG</sequence>
<reference evidence="3 4" key="1">
    <citation type="submission" date="2017-05" db="EMBL/GenBank/DDBJ databases">
        <title>Draft genome sequence of Elsinoe australis.</title>
        <authorList>
            <person name="Cheng Q."/>
        </authorList>
    </citation>
    <scope>NUCLEOTIDE SEQUENCE [LARGE SCALE GENOMIC DNA]</scope>
    <source>
        <strain evidence="3 4">NL1</strain>
    </source>
</reference>
<evidence type="ECO:0000259" key="2">
    <source>
        <dbReference type="PROSITE" id="PS50815"/>
    </source>
</evidence>
<name>A0A2P8AFB3_9PEZI</name>
<dbReference type="InterPro" id="IPR036570">
    <property type="entry name" value="HORMA_dom_sf"/>
</dbReference>
<evidence type="ECO:0000313" key="3">
    <source>
        <dbReference type="EMBL" id="PSK59157.1"/>
    </source>
</evidence>
<dbReference type="GO" id="GO:0016035">
    <property type="term" value="C:zeta DNA polymerase complex"/>
    <property type="evidence" value="ECO:0007669"/>
    <property type="project" value="TreeGrafter"/>
</dbReference>
<dbReference type="AlphaFoldDB" id="A0A2P8AFB3"/>
<accession>A0A2P8AFB3</accession>
<feature type="domain" description="HORMA" evidence="2">
    <location>
        <begin position="8"/>
        <end position="225"/>
    </location>
</feature>
<dbReference type="STRING" id="40998.A0A2P8AFB3"/>
<comment type="similarity">
    <text evidence="1">Belongs to the MAD2 family.</text>
</comment>
<evidence type="ECO:0000313" key="4">
    <source>
        <dbReference type="Proteomes" id="UP000243723"/>
    </source>
</evidence>
<dbReference type="PROSITE" id="PS50815">
    <property type="entry name" value="HORMA"/>
    <property type="match status" value="1"/>
</dbReference>
<comment type="caution">
    <text evidence="3">The sequence shown here is derived from an EMBL/GenBank/DDBJ whole genome shotgun (WGS) entry which is preliminary data.</text>
</comment>
<dbReference type="InterPro" id="IPR045091">
    <property type="entry name" value="Mad2-like"/>
</dbReference>
<dbReference type="Pfam" id="PF02301">
    <property type="entry name" value="HORMA"/>
    <property type="match status" value="1"/>
</dbReference>
<dbReference type="InterPro" id="IPR003511">
    <property type="entry name" value="HORMA_dom"/>
</dbReference>